<name>K0RP91_THAOC</name>
<dbReference type="InterPro" id="IPR001841">
    <property type="entry name" value="Znf_RING"/>
</dbReference>
<feature type="region of interest" description="Disordered" evidence="2">
    <location>
        <begin position="219"/>
        <end position="268"/>
    </location>
</feature>
<dbReference type="PANTHER" id="PTHR21540">
    <property type="entry name" value="RING FINGER AND SWIM DOMAIN-CONTAINING PROTEIN 2"/>
    <property type="match status" value="1"/>
</dbReference>
<evidence type="ECO:0000256" key="1">
    <source>
        <dbReference type="PROSITE-ProRule" id="PRU00175"/>
    </source>
</evidence>
<proteinExistence type="predicted"/>
<dbReference type="Proteomes" id="UP000266841">
    <property type="component" value="Unassembled WGS sequence"/>
</dbReference>
<dbReference type="SUPFAM" id="SSF57850">
    <property type="entry name" value="RING/U-box"/>
    <property type="match status" value="1"/>
</dbReference>
<evidence type="ECO:0000256" key="2">
    <source>
        <dbReference type="SAM" id="MobiDB-lite"/>
    </source>
</evidence>
<keyword evidence="1" id="KW-0479">Metal-binding</keyword>
<dbReference type="OMA" id="ICVVCRA"/>
<keyword evidence="6" id="KW-1185">Reference proteome</keyword>
<evidence type="ECO:0008006" key="7">
    <source>
        <dbReference type="Google" id="ProtNLM"/>
    </source>
</evidence>
<dbReference type="InterPro" id="IPR007527">
    <property type="entry name" value="Znf_SWIM"/>
</dbReference>
<dbReference type="InterPro" id="IPR039903">
    <property type="entry name" value="Zswim2"/>
</dbReference>
<evidence type="ECO:0000259" key="4">
    <source>
        <dbReference type="PROSITE" id="PS50966"/>
    </source>
</evidence>
<reference evidence="5 6" key="1">
    <citation type="journal article" date="2012" name="Genome Biol.">
        <title>Genome and low-iron response of an oceanic diatom adapted to chronic iron limitation.</title>
        <authorList>
            <person name="Lommer M."/>
            <person name="Specht M."/>
            <person name="Roy A.S."/>
            <person name="Kraemer L."/>
            <person name="Andreson R."/>
            <person name="Gutowska M.A."/>
            <person name="Wolf J."/>
            <person name="Bergner S.V."/>
            <person name="Schilhabel M.B."/>
            <person name="Klostermeier U.C."/>
            <person name="Beiko R.G."/>
            <person name="Rosenstiel P."/>
            <person name="Hippler M."/>
            <person name="Laroche J."/>
        </authorList>
    </citation>
    <scope>NUCLEOTIDE SEQUENCE [LARGE SCALE GENOMIC DNA]</scope>
    <source>
        <strain evidence="5 6">CCMP1005</strain>
    </source>
</reference>
<evidence type="ECO:0000313" key="6">
    <source>
        <dbReference type="Proteomes" id="UP000266841"/>
    </source>
</evidence>
<feature type="domain" description="RING-type" evidence="3">
    <location>
        <begin position="165"/>
        <end position="215"/>
    </location>
</feature>
<evidence type="ECO:0000313" key="5">
    <source>
        <dbReference type="EMBL" id="EJK50681.1"/>
    </source>
</evidence>
<keyword evidence="1" id="KW-0862">Zinc</keyword>
<dbReference type="CDD" id="cd16494">
    <property type="entry name" value="RING-CH-C4HC3_ZSWM2"/>
    <property type="match status" value="1"/>
</dbReference>
<feature type="domain" description="SWIM-type" evidence="4">
    <location>
        <begin position="59"/>
        <end position="91"/>
    </location>
</feature>
<dbReference type="PROSITE" id="PS50966">
    <property type="entry name" value="ZF_SWIM"/>
    <property type="match status" value="1"/>
</dbReference>
<accession>K0RP91</accession>
<dbReference type="OrthoDB" id="2122982at2759"/>
<keyword evidence="1" id="KW-0863">Zinc-finger</keyword>
<dbReference type="PROSITE" id="PS50089">
    <property type="entry name" value="ZF_RING_2"/>
    <property type="match status" value="1"/>
</dbReference>
<dbReference type="eggNOG" id="ENOG502RZA9">
    <property type="taxonomic scope" value="Eukaryota"/>
</dbReference>
<dbReference type="InterPro" id="IPR013083">
    <property type="entry name" value="Znf_RING/FYVE/PHD"/>
</dbReference>
<dbReference type="GO" id="GO:0008270">
    <property type="term" value="F:zinc ion binding"/>
    <property type="evidence" value="ECO:0007669"/>
    <property type="project" value="UniProtKB-KW"/>
</dbReference>
<dbReference type="Gene3D" id="3.30.40.10">
    <property type="entry name" value="Zinc/RING finger domain, C3HC4 (zinc finger)"/>
    <property type="match status" value="1"/>
</dbReference>
<comment type="caution">
    <text evidence="5">The sequence shown here is derived from an EMBL/GenBank/DDBJ whole genome shotgun (WGS) entry which is preliminary data.</text>
</comment>
<dbReference type="AlphaFoldDB" id="K0RP91"/>
<protein>
    <recommendedName>
        <fullName evidence="7">Anaphase-promoting complex subunit 11</fullName>
    </recommendedName>
</protein>
<dbReference type="PANTHER" id="PTHR21540:SF0">
    <property type="entry name" value="PHD FAMILY PROTEIN"/>
    <property type="match status" value="1"/>
</dbReference>
<dbReference type="Pfam" id="PF04434">
    <property type="entry name" value="SWIM"/>
    <property type="match status" value="1"/>
</dbReference>
<evidence type="ECO:0000259" key="3">
    <source>
        <dbReference type="PROSITE" id="PS50089"/>
    </source>
</evidence>
<gene>
    <name evidence="5" type="ORF">THAOC_30282</name>
</gene>
<dbReference type="EMBL" id="AGNL01043198">
    <property type="protein sequence ID" value="EJK50681.1"/>
    <property type="molecule type" value="Genomic_DNA"/>
</dbReference>
<dbReference type="GO" id="GO:0061630">
    <property type="term" value="F:ubiquitin protein ligase activity"/>
    <property type="evidence" value="ECO:0007669"/>
    <property type="project" value="InterPro"/>
</dbReference>
<organism evidence="5 6">
    <name type="scientific">Thalassiosira oceanica</name>
    <name type="common">Marine diatom</name>
    <dbReference type="NCBI Taxonomy" id="159749"/>
    <lineage>
        <taxon>Eukaryota</taxon>
        <taxon>Sar</taxon>
        <taxon>Stramenopiles</taxon>
        <taxon>Ochrophyta</taxon>
        <taxon>Bacillariophyta</taxon>
        <taxon>Coscinodiscophyceae</taxon>
        <taxon>Thalassiosirophycidae</taxon>
        <taxon>Thalassiosirales</taxon>
        <taxon>Thalassiosiraceae</taxon>
        <taxon>Thalassiosira</taxon>
    </lineage>
</organism>
<sequence length="268" mass="30041">MAKSTKEKRLKRYRSNPTQKIRERIERAVTQRLFLVEASEPSECPFYGGPKIVLTGNVYKVTLAKVPSCDCPDARKGNLCKHFLFVMLKVVGLPSSSPLVYQAAYLTEELEEVVGQLRARTGQLGRSVVANEDVQTMYAAMKSGESVKLEEDSKAVARKEITGDCPVCFDELGTIDSRLTYCKHTCGTNFHADCIKIWSQQLCRQGATATCPACRQPWDGPEKKTKSPGKSEGYDNLGGLQGQSPDRDTSTYHSPSYYYGSYKRRRYY</sequence>